<evidence type="ECO:0000313" key="5">
    <source>
        <dbReference type="Proteomes" id="UP000053664"/>
    </source>
</evidence>
<dbReference type="RefSeq" id="XP_007880006.1">
    <property type="nucleotide sequence ID" value="XM_007881815.1"/>
</dbReference>
<sequence>MTATAASILKNGSKALRLGMMPADGIGREVLPAAQRVLQATPGAPKFEFVELDAGWECFQKTGSALPQKTIDTLKNECDGAMFGAVSSPSHKVEGYSSPIVRLRKELDLYANIRPVVGVRGTKDDQKFIDAVIVRENTECLYVKSETIEDTPNGKVAKAIRQISERASTRIGKKAFEVALAREQLRAKTGVSAARGQAAVTICHKSNVLSTTDGLFRTCVRDVYEKDLKKNGGAGRYEGIALDEQIVDSMVYRLFREPHVFDVVVAPNLYGDIISDGAAALVGSLGLVSSVNAGDSFFMGEPVHGSAPDIAGQQKANPIASIRSAALLLEYMGYTDPALTIYRAVDDVIREAKHLTPDLGGKATTTECEEAILKKITA</sequence>
<dbReference type="Proteomes" id="UP000053664">
    <property type="component" value="Unassembled WGS sequence"/>
</dbReference>
<dbReference type="GO" id="GO:0051287">
    <property type="term" value="F:NAD binding"/>
    <property type="evidence" value="ECO:0007669"/>
    <property type="project" value="InterPro"/>
</dbReference>
<name>A0A061HBK6_9BASI</name>
<dbReference type="SMART" id="SM01329">
    <property type="entry name" value="Iso_dh"/>
    <property type="match status" value="1"/>
</dbReference>
<dbReference type="PANTHER" id="PTHR11835:SF48">
    <property type="entry name" value="HOMOISOCITRATE DEHYDROGENASE, MITOCHONDRIAL"/>
    <property type="match status" value="1"/>
</dbReference>
<dbReference type="GO" id="GO:0006102">
    <property type="term" value="P:isocitrate metabolic process"/>
    <property type="evidence" value="ECO:0007669"/>
    <property type="project" value="TreeGrafter"/>
</dbReference>
<dbReference type="GO" id="GO:0000287">
    <property type="term" value="F:magnesium ion binding"/>
    <property type="evidence" value="ECO:0007669"/>
    <property type="project" value="InterPro"/>
</dbReference>
<evidence type="ECO:0000256" key="1">
    <source>
        <dbReference type="ARBA" id="ARBA00007769"/>
    </source>
</evidence>
<dbReference type="GeneID" id="19318394"/>
<evidence type="ECO:0000259" key="3">
    <source>
        <dbReference type="SMART" id="SM01329"/>
    </source>
</evidence>
<dbReference type="EMBL" id="KE361636">
    <property type="protein sequence ID" value="EPQ27961.1"/>
    <property type="molecule type" value="Genomic_DNA"/>
</dbReference>
<dbReference type="eggNOG" id="KOG0785">
    <property type="taxonomic scope" value="Eukaryota"/>
</dbReference>
<dbReference type="OrthoDB" id="10261637at2759"/>
<dbReference type="GO" id="GO:0006099">
    <property type="term" value="P:tricarboxylic acid cycle"/>
    <property type="evidence" value="ECO:0007669"/>
    <property type="project" value="TreeGrafter"/>
</dbReference>
<evidence type="ECO:0000256" key="2">
    <source>
        <dbReference type="ARBA" id="ARBA00022842"/>
    </source>
</evidence>
<dbReference type="GO" id="GO:0047046">
    <property type="term" value="F:homoisocitrate dehydrogenase activity"/>
    <property type="evidence" value="ECO:0007669"/>
    <property type="project" value="TreeGrafter"/>
</dbReference>
<dbReference type="PROSITE" id="PS00470">
    <property type="entry name" value="IDH_IMDH"/>
    <property type="match status" value="1"/>
</dbReference>
<dbReference type="HOGENOM" id="CLU_031953_0_1_1"/>
<dbReference type="Gene3D" id="3.40.718.10">
    <property type="entry name" value="Isopropylmalate Dehydrogenase"/>
    <property type="match status" value="1"/>
</dbReference>
<dbReference type="GO" id="GO:0009085">
    <property type="term" value="P:lysine biosynthetic process"/>
    <property type="evidence" value="ECO:0007669"/>
    <property type="project" value="TreeGrafter"/>
</dbReference>
<accession>A0A061HBK6</accession>
<dbReference type="PANTHER" id="PTHR11835">
    <property type="entry name" value="DECARBOXYLATING DEHYDROGENASES-ISOCITRATE, ISOPROPYLMALATE, TARTRATE"/>
    <property type="match status" value="1"/>
</dbReference>
<dbReference type="GO" id="GO:0004449">
    <property type="term" value="F:isocitrate dehydrogenase (NAD+) activity"/>
    <property type="evidence" value="ECO:0007669"/>
    <property type="project" value="TreeGrafter"/>
</dbReference>
<protein>
    <recommendedName>
        <fullName evidence="3">Isopropylmalate dehydrogenase-like domain-containing protein</fullName>
    </recommendedName>
</protein>
<feature type="domain" description="Isopropylmalate dehydrogenase-like" evidence="3">
    <location>
        <begin position="17"/>
        <end position="372"/>
    </location>
</feature>
<keyword evidence="2" id="KW-0460">Magnesium</keyword>
<evidence type="ECO:0000313" key="4">
    <source>
        <dbReference type="EMBL" id="EPQ27961.1"/>
    </source>
</evidence>
<gene>
    <name evidence="4" type="ORF">PFL1_04288</name>
</gene>
<dbReference type="SUPFAM" id="SSF53659">
    <property type="entry name" value="Isocitrate/Isopropylmalate dehydrogenase-like"/>
    <property type="match status" value="1"/>
</dbReference>
<dbReference type="InterPro" id="IPR024084">
    <property type="entry name" value="IsoPropMal-DH-like_dom"/>
</dbReference>
<comment type="similarity">
    <text evidence="1">Belongs to the isocitrate and isopropylmalate dehydrogenases family.</text>
</comment>
<dbReference type="GO" id="GO:0005739">
    <property type="term" value="C:mitochondrion"/>
    <property type="evidence" value="ECO:0007669"/>
    <property type="project" value="TreeGrafter"/>
</dbReference>
<reference evidence="4 5" key="1">
    <citation type="journal article" date="2013" name="Plant Cell">
        <title>The transition from a phytopathogenic smut ancestor to an anamorphic biocontrol agent deciphered by comparative whole-genome analysis.</title>
        <authorList>
            <person name="Lefebvre F."/>
            <person name="Joly D.L."/>
            <person name="Labbe C."/>
            <person name="Teichmann B."/>
            <person name="Linning R."/>
            <person name="Belzile F."/>
            <person name="Bakkeren G."/>
            <person name="Belanger R.R."/>
        </authorList>
    </citation>
    <scope>NUCLEOTIDE SEQUENCE [LARGE SCALE GENOMIC DNA]</scope>
    <source>
        <strain evidence="4 5">PF-1</strain>
    </source>
</reference>
<dbReference type="InterPro" id="IPR019818">
    <property type="entry name" value="IsoCit/isopropylmalate_DH_CS"/>
</dbReference>
<dbReference type="KEGG" id="pfp:PFL1_04288"/>
<proteinExistence type="inferred from homology"/>
<organism evidence="4 5">
    <name type="scientific">Pseudozyma flocculosa PF-1</name>
    <dbReference type="NCBI Taxonomy" id="1277687"/>
    <lineage>
        <taxon>Eukaryota</taxon>
        <taxon>Fungi</taxon>
        <taxon>Dikarya</taxon>
        <taxon>Basidiomycota</taxon>
        <taxon>Ustilaginomycotina</taxon>
        <taxon>Ustilaginomycetes</taxon>
        <taxon>Ustilaginales</taxon>
        <taxon>Ustilaginaceae</taxon>
        <taxon>Pseudozyma</taxon>
    </lineage>
</organism>
<dbReference type="AlphaFoldDB" id="A0A061HBK6"/>
<dbReference type="Pfam" id="PF00180">
    <property type="entry name" value="Iso_dh"/>
    <property type="match status" value="1"/>
</dbReference>